<dbReference type="AlphaFoldDB" id="A0A8T0VS36"/>
<reference evidence="1" key="1">
    <citation type="submission" date="2020-05" db="EMBL/GenBank/DDBJ databases">
        <title>WGS assembly of Panicum virgatum.</title>
        <authorList>
            <person name="Lovell J.T."/>
            <person name="Jenkins J."/>
            <person name="Shu S."/>
            <person name="Juenger T.E."/>
            <person name="Schmutz J."/>
        </authorList>
    </citation>
    <scope>NUCLEOTIDE SEQUENCE</scope>
    <source>
        <strain evidence="1">AP13</strain>
    </source>
</reference>
<evidence type="ECO:0000313" key="2">
    <source>
        <dbReference type="Proteomes" id="UP000823388"/>
    </source>
</evidence>
<comment type="caution">
    <text evidence="1">The sequence shown here is derived from an EMBL/GenBank/DDBJ whole genome shotgun (WGS) entry which is preliminary data.</text>
</comment>
<evidence type="ECO:0000313" key="1">
    <source>
        <dbReference type="EMBL" id="KAG2638972.1"/>
    </source>
</evidence>
<sequence>MACGLLPQPAGAASALWPCLLLPAPAPRRSFPNKVQLNQVRCMNQLCWKLPLSAVESHGSRNLIGCLHSDSAAEVAGVSRHAHVFTALSDESMMCCVDSVPGALIVISGYWTGPDADDGSGSVEAMLQRIA</sequence>
<dbReference type="EMBL" id="CM029040">
    <property type="protein sequence ID" value="KAG2638972.1"/>
    <property type="molecule type" value="Genomic_DNA"/>
</dbReference>
<gene>
    <name evidence="1" type="ORF">PVAP13_2NG627500</name>
</gene>
<protein>
    <submittedName>
        <fullName evidence="1">Uncharacterized protein</fullName>
    </submittedName>
</protein>
<organism evidence="1 2">
    <name type="scientific">Panicum virgatum</name>
    <name type="common">Blackwell switchgrass</name>
    <dbReference type="NCBI Taxonomy" id="38727"/>
    <lineage>
        <taxon>Eukaryota</taxon>
        <taxon>Viridiplantae</taxon>
        <taxon>Streptophyta</taxon>
        <taxon>Embryophyta</taxon>
        <taxon>Tracheophyta</taxon>
        <taxon>Spermatophyta</taxon>
        <taxon>Magnoliopsida</taxon>
        <taxon>Liliopsida</taxon>
        <taxon>Poales</taxon>
        <taxon>Poaceae</taxon>
        <taxon>PACMAD clade</taxon>
        <taxon>Panicoideae</taxon>
        <taxon>Panicodae</taxon>
        <taxon>Paniceae</taxon>
        <taxon>Panicinae</taxon>
        <taxon>Panicum</taxon>
        <taxon>Panicum sect. Hiantes</taxon>
    </lineage>
</organism>
<name>A0A8T0VS36_PANVG</name>
<proteinExistence type="predicted"/>
<dbReference type="Proteomes" id="UP000823388">
    <property type="component" value="Chromosome 2N"/>
</dbReference>
<accession>A0A8T0VS36</accession>
<keyword evidence="2" id="KW-1185">Reference proteome</keyword>